<gene>
    <name evidence="1" type="ORF">J2S15_002618</name>
</gene>
<accession>A0ABU0E599</accession>
<proteinExistence type="predicted"/>
<sequence>MKKKIQNLEQIKMMINKPDILYVHCDEDDLMVEMSKVILKGIDEFIAVVNKLNPEIIFYEETYLSPNMFLIEEEDIEDSALYDLDEELAYDEVNEYHRRLFDVDFSGVFQITVSCLYQGTNLVYSEINRSIIEDNDIYPSGKVAMDRLAAKHIDKFNGPRFKSRKEILSEREELASEIMEDIGFQKCTTKQKRKEWTLKYCAFHPDCIDLFDEVVDDIHMSDFIEDVWERLGKTHSKQLT</sequence>
<dbReference type="EMBL" id="JAUSUR010000004">
    <property type="protein sequence ID" value="MDQ0361868.1"/>
    <property type="molecule type" value="Genomic_DNA"/>
</dbReference>
<name>A0ABU0E599_9FIRM</name>
<dbReference type="RefSeq" id="WP_307408969.1">
    <property type="nucleotide sequence ID" value="NZ_JAUSUR010000004.1"/>
</dbReference>
<keyword evidence="2" id="KW-1185">Reference proteome</keyword>
<reference evidence="1 2" key="1">
    <citation type="submission" date="2023-07" db="EMBL/GenBank/DDBJ databases">
        <title>Genomic Encyclopedia of Type Strains, Phase IV (KMG-IV): sequencing the most valuable type-strain genomes for metagenomic binning, comparative biology and taxonomic classification.</title>
        <authorList>
            <person name="Goeker M."/>
        </authorList>
    </citation>
    <scope>NUCLEOTIDE SEQUENCE [LARGE SCALE GENOMIC DNA]</scope>
    <source>
        <strain evidence="1 2">DSM 16784</strain>
    </source>
</reference>
<organism evidence="1 2">
    <name type="scientific">Breznakia pachnodae</name>
    <dbReference type="NCBI Taxonomy" id="265178"/>
    <lineage>
        <taxon>Bacteria</taxon>
        <taxon>Bacillati</taxon>
        <taxon>Bacillota</taxon>
        <taxon>Erysipelotrichia</taxon>
        <taxon>Erysipelotrichales</taxon>
        <taxon>Erysipelotrichaceae</taxon>
        <taxon>Breznakia</taxon>
    </lineage>
</organism>
<dbReference type="Proteomes" id="UP001230220">
    <property type="component" value="Unassembled WGS sequence"/>
</dbReference>
<evidence type="ECO:0000313" key="2">
    <source>
        <dbReference type="Proteomes" id="UP001230220"/>
    </source>
</evidence>
<evidence type="ECO:0000313" key="1">
    <source>
        <dbReference type="EMBL" id="MDQ0361868.1"/>
    </source>
</evidence>
<comment type="caution">
    <text evidence="1">The sequence shown here is derived from an EMBL/GenBank/DDBJ whole genome shotgun (WGS) entry which is preliminary data.</text>
</comment>
<protein>
    <submittedName>
        <fullName evidence="1">Uncharacterized protein</fullName>
    </submittedName>
</protein>